<dbReference type="Proteomes" id="UP000700212">
    <property type="component" value="Unassembled WGS sequence"/>
</dbReference>
<evidence type="ECO:0000313" key="2">
    <source>
        <dbReference type="Proteomes" id="UP000700212"/>
    </source>
</evidence>
<accession>A0A921NAX2</accession>
<proteinExistence type="predicted"/>
<sequence length="73" mass="8153">MTATTNTLVIDGKVYRVALVGENARSEETMREMVKTIINSRQAVGTTNEDAKNRELATQLKHFIDIFEVVGVQ</sequence>
<gene>
    <name evidence="1" type="ORF">K8V30_04870</name>
</gene>
<protein>
    <submittedName>
        <fullName evidence="1">Uncharacterized protein</fullName>
    </submittedName>
</protein>
<evidence type="ECO:0000313" key="1">
    <source>
        <dbReference type="EMBL" id="HJH11020.1"/>
    </source>
</evidence>
<reference evidence="1" key="1">
    <citation type="journal article" date="2021" name="PeerJ">
        <title>Extensive microbial diversity within the chicken gut microbiome revealed by metagenomics and culture.</title>
        <authorList>
            <person name="Gilroy R."/>
            <person name="Ravi A."/>
            <person name="Getino M."/>
            <person name="Pursley I."/>
            <person name="Horton D.L."/>
            <person name="Alikhan N.F."/>
            <person name="Baker D."/>
            <person name="Gharbi K."/>
            <person name="Hall N."/>
            <person name="Watson M."/>
            <person name="Adriaenssens E.M."/>
            <person name="Foster-Nyarko E."/>
            <person name="Jarju S."/>
            <person name="Secka A."/>
            <person name="Antonio M."/>
            <person name="Oren A."/>
            <person name="Chaudhuri R.R."/>
            <person name="La Ragione R."/>
            <person name="Hildebrand F."/>
            <person name="Pallen M.J."/>
        </authorList>
    </citation>
    <scope>NUCLEOTIDE SEQUENCE</scope>
    <source>
        <strain evidence="1">CHK160-4876</strain>
    </source>
</reference>
<comment type="caution">
    <text evidence="1">The sequence shown here is derived from an EMBL/GenBank/DDBJ whole genome shotgun (WGS) entry which is preliminary data.</text>
</comment>
<dbReference type="AlphaFoldDB" id="A0A921NAX2"/>
<organism evidence="1 2">
    <name type="scientific">Metalysinibacillus jejuensis</name>
    <dbReference type="NCBI Taxonomy" id="914327"/>
    <lineage>
        <taxon>Bacteria</taxon>
        <taxon>Bacillati</taxon>
        <taxon>Bacillota</taxon>
        <taxon>Bacilli</taxon>
        <taxon>Bacillales</taxon>
        <taxon>Caryophanaceae</taxon>
        <taxon>Metalysinibacillus</taxon>
    </lineage>
</organism>
<reference evidence="1" key="2">
    <citation type="submission" date="2021-09" db="EMBL/GenBank/DDBJ databases">
        <authorList>
            <person name="Gilroy R."/>
        </authorList>
    </citation>
    <scope>NUCLEOTIDE SEQUENCE</scope>
    <source>
        <strain evidence="1">CHK160-4876</strain>
    </source>
</reference>
<dbReference type="EMBL" id="DYTV01000060">
    <property type="protein sequence ID" value="HJH11020.1"/>
    <property type="molecule type" value="Genomic_DNA"/>
</dbReference>
<name>A0A921NAX2_9BACL</name>